<name>A0A6B0GNE7_9EURY</name>
<dbReference type="Proteomes" id="UP000451471">
    <property type="component" value="Unassembled WGS sequence"/>
</dbReference>
<gene>
    <name evidence="1" type="ORF">GQS65_17800</name>
</gene>
<dbReference type="EMBL" id="WSZK01000034">
    <property type="protein sequence ID" value="MWG36314.1"/>
    <property type="molecule type" value="Genomic_DNA"/>
</dbReference>
<evidence type="ECO:0000313" key="1">
    <source>
        <dbReference type="EMBL" id="MWG36314.1"/>
    </source>
</evidence>
<dbReference type="RefSeq" id="WP_158205973.1">
    <property type="nucleotide sequence ID" value="NZ_WSZK01000034.1"/>
</dbReference>
<evidence type="ECO:0000313" key="2">
    <source>
        <dbReference type="Proteomes" id="UP000451471"/>
    </source>
</evidence>
<dbReference type="OrthoDB" id="76247at2157"/>
<dbReference type="AlphaFoldDB" id="A0A6B0GNE7"/>
<keyword evidence="2" id="KW-1185">Reference proteome</keyword>
<comment type="caution">
    <text evidence="1">The sequence shown here is derived from an EMBL/GenBank/DDBJ whole genome shotgun (WGS) entry which is preliminary data.</text>
</comment>
<reference evidence="1 2" key="1">
    <citation type="submission" date="2019-12" db="EMBL/GenBank/DDBJ databases">
        <title>Halocatena pleomorpha gen. nov. sp. nov., an extremely halophilic archaeon of family Halobacteriaceae isolated from saltpan soil.</title>
        <authorList>
            <person name="Pal Y."/>
            <person name="Verma A."/>
            <person name="Krishnamurthi S."/>
            <person name="Kumar P."/>
        </authorList>
    </citation>
    <scope>NUCLEOTIDE SEQUENCE [LARGE SCALE GENOMIC DNA]</scope>
    <source>
        <strain evidence="1 2">JCM 16495</strain>
    </source>
</reference>
<accession>A0A6B0GNE7</accession>
<protein>
    <submittedName>
        <fullName evidence="1">Uncharacterized protein</fullName>
    </submittedName>
</protein>
<sequence length="462" mass="53266">MAFDDTHRELLDLEATVRPFGVRHDGVPVWEQVRFTVFRRVIAARHGWGEPHTRVDRTHELYAARTRLLARNLVHRNPFLSGHHDVLFWGHARRKRLEDGLWWDVYCDPITERLSLDYLHVEAPHLNHHFTPTKTRALRYVDAIEIAGEVGTVVGRALDRPRFDGFGDVEAAIHDRFDHHVPVDDIARRYLASRRTVQPLYRRFLSRVDPELVVVVVSYAGREPFIDACRELDIPVVELQHGIIDEYQYGYSFPDWRTKRAFPDHLLTFGEFWNRRAAFPIPDDRIHAVGYPHLERSVERYADVPRRDQVVFVSTGEVGHVLSKLAVELAARPTCDWSVVYKLHPGEADRWREEYPWLVGSGVDVVDQTGRPLHRLFAESRAQVGVYSTALYEGLRFGVETYLVDFPWMPSSPALVDRGMTVDGVDDLLDRLGTGRTVEDTTPFFARDPLANVQRAFADILS</sequence>
<dbReference type="SUPFAM" id="SSF53756">
    <property type="entry name" value="UDP-Glycosyltransferase/glycogen phosphorylase"/>
    <property type="match status" value="1"/>
</dbReference>
<proteinExistence type="predicted"/>
<organism evidence="1 2">
    <name type="scientific">Halomarina oriensis</name>
    <dbReference type="NCBI Taxonomy" id="671145"/>
    <lineage>
        <taxon>Archaea</taxon>
        <taxon>Methanobacteriati</taxon>
        <taxon>Methanobacteriota</taxon>
        <taxon>Stenosarchaea group</taxon>
        <taxon>Halobacteria</taxon>
        <taxon>Halobacteriales</taxon>
        <taxon>Natronomonadaceae</taxon>
        <taxon>Halomarina</taxon>
    </lineage>
</organism>